<evidence type="ECO:0000313" key="3">
    <source>
        <dbReference type="Proteomes" id="UP000255024"/>
    </source>
</evidence>
<accession>A0A378RKE7</accession>
<reference evidence="2 3" key="1">
    <citation type="submission" date="2018-06" db="EMBL/GenBank/DDBJ databases">
        <authorList>
            <consortium name="Pathogen Informatics"/>
            <person name="Doyle S."/>
        </authorList>
    </citation>
    <scope>NUCLEOTIDE SEQUENCE [LARGE SCALE GENOMIC DNA]</scope>
    <source>
        <strain evidence="2 3">NCTC11179</strain>
    </source>
</reference>
<evidence type="ECO:0000256" key="1">
    <source>
        <dbReference type="SAM" id="SignalP"/>
    </source>
</evidence>
<dbReference type="SUPFAM" id="SSF51695">
    <property type="entry name" value="PLC-like phosphodiesterases"/>
    <property type="match status" value="1"/>
</dbReference>
<protein>
    <recommendedName>
        <fullName evidence="4">Cytoplasmic glycerophosphodiester phosphodiesterase</fullName>
    </recommendedName>
</protein>
<evidence type="ECO:0000313" key="2">
    <source>
        <dbReference type="EMBL" id="STZ26731.1"/>
    </source>
</evidence>
<dbReference type="Pfam" id="PF13653">
    <property type="entry name" value="GDPD_2"/>
    <property type="match status" value="1"/>
</dbReference>
<keyword evidence="3" id="KW-1185">Reference proteome</keyword>
<dbReference type="Gene3D" id="3.20.20.190">
    <property type="entry name" value="Phosphatidylinositol (PI) phosphodiesterase"/>
    <property type="match status" value="1"/>
</dbReference>
<dbReference type="AlphaFoldDB" id="A0A378RKE7"/>
<feature type="chain" id="PRO_5016607595" description="Cytoplasmic glycerophosphodiester phosphodiesterase" evidence="1">
    <location>
        <begin position="20"/>
        <end position="253"/>
    </location>
</feature>
<dbReference type="RefSeq" id="WP_115089821.1">
    <property type="nucleotide sequence ID" value="NZ_CP068107.1"/>
</dbReference>
<keyword evidence="1" id="KW-0732">Signal</keyword>
<proteinExistence type="predicted"/>
<sequence>MRKIIFILGWLCCCTLVQAQNKAIRFHSHNDYDRNVPFWNAYSQGMNSIEIDLVLVDQALFVAHDVEDAKLERTIERLYLEPLQQAVNMGFGHPDHLQFLVDLKGDAQASMALLVPLLKKYETMIEKHKIQFVISGNKPSLRSFLHVPAYVMIDLQVQDTWQNEADILEKIGLVSYNFQSISTWKGVGELPEKDKVELRRRIVQAQQMQRPIRFWATPDTPEAWQTLYDLEVDYINTDTPAALRLYFENKTGK</sequence>
<organism evidence="2 3">
    <name type="scientific">Myroides odoratus</name>
    <name type="common">Flavobacterium odoratum</name>
    <dbReference type="NCBI Taxonomy" id="256"/>
    <lineage>
        <taxon>Bacteria</taxon>
        <taxon>Pseudomonadati</taxon>
        <taxon>Bacteroidota</taxon>
        <taxon>Flavobacteriia</taxon>
        <taxon>Flavobacteriales</taxon>
        <taxon>Flavobacteriaceae</taxon>
        <taxon>Myroides</taxon>
    </lineage>
</organism>
<feature type="signal peptide" evidence="1">
    <location>
        <begin position="1"/>
        <end position="19"/>
    </location>
</feature>
<dbReference type="GO" id="GO:0006629">
    <property type="term" value="P:lipid metabolic process"/>
    <property type="evidence" value="ECO:0007669"/>
    <property type="project" value="InterPro"/>
</dbReference>
<evidence type="ECO:0008006" key="4">
    <source>
        <dbReference type="Google" id="ProtNLM"/>
    </source>
</evidence>
<dbReference type="GO" id="GO:0008081">
    <property type="term" value="F:phosphoric diester hydrolase activity"/>
    <property type="evidence" value="ECO:0007669"/>
    <property type="project" value="InterPro"/>
</dbReference>
<gene>
    <name evidence="2" type="ORF">NCTC11179_00254</name>
</gene>
<name>A0A378RKE7_MYROD</name>
<dbReference type="Proteomes" id="UP000255024">
    <property type="component" value="Unassembled WGS sequence"/>
</dbReference>
<dbReference type="EMBL" id="UGQL01000001">
    <property type="protein sequence ID" value="STZ26731.1"/>
    <property type="molecule type" value="Genomic_DNA"/>
</dbReference>
<dbReference type="InterPro" id="IPR017946">
    <property type="entry name" value="PLC-like_Pdiesterase_TIM-brl"/>
</dbReference>